<dbReference type="Proteomes" id="UP001187531">
    <property type="component" value="Unassembled WGS sequence"/>
</dbReference>
<organism evidence="1 2">
    <name type="scientific">Artemia franciscana</name>
    <name type="common">Brine shrimp</name>
    <name type="synonym">Artemia sanfranciscana</name>
    <dbReference type="NCBI Taxonomy" id="6661"/>
    <lineage>
        <taxon>Eukaryota</taxon>
        <taxon>Metazoa</taxon>
        <taxon>Ecdysozoa</taxon>
        <taxon>Arthropoda</taxon>
        <taxon>Crustacea</taxon>
        <taxon>Branchiopoda</taxon>
        <taxon>Anostraca</taxon>
        <taxon>Artemiidae</taxon>
        <taxon>Artemia</taxon>
    </lineage>
</organism>
<dbReference type="PANTHER" id="PTHR46289:SF14">
    <property type="entry name" value="DUF4371 DOMAIN-CONTAINING PROTEIN"/>
    <property type="match status" value="1"/>
</dbReference>
<evidence type="ECO:0000313" key="1">
    <source>
        <dbReference type="EMBL" id="KAK2705081.1"/>
    </source>
</evidence>
<dbReference type="EMBL" id="JAVRJZ010000021">
    <property type="protein sequence ID" value="KAK2705081.1"/>
    <property type="molecule type" value="Genomic_DNA"/>
</dbReference>
<protein>
    <submittedName>
        <fullName evidence="1">Uncharacterized protein</fullName>
    </submittedName>
</protein>
<sequence>MTKCIGQGYEKAASILSLVNETAGEIKRSYKFVGYFHCVSHATNLSCSKIVAVPILQNAQDVVQETISHFSSSAKQTRLLKKHLMSDNCRAETQIGPCTIRFVQRHEAISLFWDSLSSVVSTLDDIEG</sequence>
<evidence type="ECO:0000313" key="2">
    <source>
        <dbReference type="Proteomes" id="UP001187531"/>
    </source>
</evidence>
<dbReference type="PANTHER" id="PTHR46289">
    <property type="entry name" value="52 KDA REPRESSOR OF THE INHIBITOR OF THE PROTEIN KINASE-LIKE PROTEIN-RELATED"/>
    <property type="match status" value="1"/>
</dbReference>
<proteinExistence type="predicted"/>
<dbReference type="InterPro" id="IPR052958">
    <property type="entry name" value="IFN-induced_PKR_regulator"/>
</dbReference>
<reference evidence="1" key="1">
    <citation type="submission" date="2023-07" db="EMBL/GenBank/DDBJ databases">
        <title>Chromosome-level genome assembly of Artemia franciscana.</title>
        <authorList>
            <person name="Jo E."/>
        </authorList>
    </citation>
    <scope>NUCLEOTIDE SEQUENCE</scope>
    <source>
        <tissue evidence="1">Whole body</tissue>
    </source>
</reference>
<name>A0AA88HCR4_ARTSF</name>
<gene>
    <name evidence="1" type="ORF">QYM36_017203</name>
</gene>
<keyword evidence="2" id="KW-1185">Reference proteome</keyword>
<dbReference type="AlphaFoldDB" id="A0AA88HCR4"/>
<accession>A0AA88HCR4</accession>
<comment type="caution">
    <text evidence="1">The sequence shown here is derived from an EMBL/GenBank/DDBJ whole genome shotgun (WGS) entry which is preliminary data.</text>
</comment>